<sequence length="238" mass="27138">MKLSKLYNILNINILLILCVVVSLLCGSRKSFAVASSKTPSVVELTGKTGASINARLLLNVCKQNGIPLSSVYQWKNHLVIYGNLPDTVKLLKQIKARYPACSIKSYSRPFYNFNRKYCNNQTEAKDWENIILTANLVADPKMQQEYLQYHATQFQKWPEVSNGFCHANFQQLLVFENGRQLMLVISIPKGESLDKLNPKTTENNPRVDEWNAMMKKYQTGIPGTKKNEVWVFFKPVG</sequence>
<protein>
    <recommendedName>
        <fullName evidence="3">L-rhamnose mutarotase</fullName>
    </recommendedName>
</protein>
<dbReference type="Proteomes" id="UP000002774">
    <property type="component" value="Chromosome"/>
</dbReference>
<dbReference type="RefSeq" id="WP_008512782.1">
    <property type="nucleotide sequence ID" value="NZ_CM001403.1"/>
</dbReference>
<dbReference type="PANTHER" id="PTHR43239">
    <property type="entry name" value="UPF0734 PROTEIN DDB_G0273871/DDB_G0273177"/>
    <property type="match status" value="1"/>
</dbReference>
<dbReference type="OrthoDB" id="1430580at2"/>
<organism evidence="1 2">
    <name type="scientific">Mucilaginibacter paludis DSM 18603</name>
    <dbReference type="NCBI Taxonomy" id="714943"/>
    <lineage>
        <taxon>Bacteria</taxon>
        <taxon>Pseudomonadati</taxon>
        <taxon>Bacteroidota</taxon>
        <taxon>Sphingobacteriia</taxon>
        <taxon>Sphingobacteriales</taxon>
        <taxon>Sphingobacteriaceae</taxon>
        <taxon>Mucilaginibacter</taxon>
    </lineage>
</organism>
<reference evidence="1" key="1">
    <citation type="submission" date="2011-09" db="EMBL/GenBank/DDBJ databases">
        <title>The permanent draft genome of Mucilaginibacter paludis DSM 18603.</title>
        <authorList>
            <consortium name="US DOE Joint Genome Institute (JGI-PGF)"/>
            <person name="Lucas S."/>
            <person name="Han J."/>
            <person name="Lapidus A."/>
            <person name="Bruce D."/>
            <person name="Goodwin L."/>
            <person name="Pitluck S."/>
            <person name="Peters L."/>
            <person name="Kyrpides N."/>
            <person name="Mavromatis K."/>
            <person name="Ivanova N."/>
            <person name="Mikhailova N."/>
            <person name="Held B."/>
            <person name="Detter J.C."/>
            <person name="Tapia R."/>
            <person name="Han C."/>
            <person name="Land M."/>
            <person name="Hauser L."/>
            <person name="Markowitz V."/>
            <person name="Cheng J.-F."/>
            <person name="Hugenholtz P."/>
            <person name="Woyke T."/>
            <person name="Wu D."/>
            <person name="Tindall B."/>
            <person name="Brambilla E."/>
            <person name="Klenk H.-P."/>
            <person name="Eisen J.A."/>
        </authorList>
    </citation>
    <scope>NUCLEOTIDE SEQUENCE [LARGE SCALE GENOMIC DNA]</scope>
    <source>
        <strain evidence="1">DSM 18603</strain>
    </source>
</reference>
<dbReference type="InterPro" id="IPR011008">
    <property type="entry name" value="Dimeric_a/b-barrel"/>
</dbReference>
<dbReference type="SUPFAM" id="SSF54909">
    <property type="entry name" value="Dimeric alpha+beta barrel"/>
    <property type="match status" value="1"/>
</dbReference>
<dbReference type="STRING" id="714943.Mucpa_6747"/>
<evidence type="ECO:0000313" key="1">
    <source>
        <dbReference type="EMBL" id="EHQ30796.1"/>
    </source>
</evidence>
<dbReference type="AlphaFoldDB" id="H1YEN6"/>
<dbReference type="GO" id="GO:0016857">
    <property type="term" value="F:racemase and epimerase activity, acting on carbohydrates and derivatives"/>
    <property type="evidence" value="ECO:0007669"/>
    <property type="project" value="InterPro"/>
</dbReference>
<dbReference type="eggNOG" id="COG3254">
    <property type="taxonomic scope" value="Bacteria"/>
</dbReference>
<dbReference type="InterPro" id="IPR052996">
    <property type="entry name" value="Carb_Metab_Mutarotase"/>
</dbReference>
<gene>
    <name evidence="1" type="ORF">Mucpa_6747</name>
</gene>
<accession>H1YEN6</accession>
<keyword evidence="2" id="KW-1185">Reference proteome</keyword>
<dbReference type="Gene3D" id="3.30.70.100">
    <property type="match status" value="1"/>
</dbReference>
<dbReference type="PANTHER" id="PTHR43239:SF1">
    <property type="entry name" value="UPF0734 PROTEIN DDB_G0273871_DDB_G0273177"/>
    <property type="match status" value="1"/>
</dbReference>
<dbReference type="Pfam" id="PF05336">
    <property type="entry name" value="rhaM"/>
    <property type="match status" value="1"/>
</dbReference>
<dbReference type="EMBL" id="CM001403">
    <property type="protein sequence ID" value="EHQ30796.1"/>
    <property type="molecule type" value="Genomic_DNA"/>
</dbReference>
<name>H1YEN6_9SPHI</name>
<dbReference type="HOGENOM" id="CLU_080715_0_0_10"/>
<evidence type="ECO:0008006" key="3">
    <source>
        <dbReference type="Google" id="ProtNLM"/>
    </source>
</evidence>
<evidence type="ECO:0000313" key="2">
    <source>
        <dbReference type="Proteomes" id="UP000002774"/>
    </source>
</evidence>
<proteinExistence type="predicted"/>
<dbReference type="InterPro" id="IPR008000">
    <property type="entry name" value="Rham/fucose_mutarotase"/>
</dbReference>